<dbReference type="SUPFAM" id="SSF50249">
    <property type="entry name" value="Nucleic acid-binding proteins"/>
    <property type="match status" value="1"/>
</dbReference>
<keyword evidence="2" id="KW-1185">Reference proteome</keyword>
<gene>
    <name evidence="1" type="ORF">RIF29_28660</name>
</gene>
<dbReference type="CDD" id="cd04481">
    <property type="entry name" value="RPA1_DBD_B_like"/>
    <property type="match status" value="1"/>
</dbReference>
<accession>A0AAN9EDJ5</accession>
<comment type="caution">
    <text evidence="1">The sequence shown here is derived from an EMBL/GenBank/DDBJ whole genome shotgun (WGS) entry which is preliminary data.</text>
</comment>
<dbReference type="EMBL" id="JAYWIO010000006">
    <property type="protein sequence ID" value="KAK7255253.1"/>
    <property type="molecule type" value="Genomic_DNA"/>
</dbReference>
<evidence type="ECO:0000313" key="2">
    <source>
        <dbReference type="Proteomes" id="UP001372338"/>
    </source>
</evidence>
<evidence type="ECO:0000313" key="1">
    <source>
        <dbReference type="EMBL" id="KAK7255253.1"/>
    </source>
</evidence>
<proteinExistence type="predicted"/>
<dbReference type="Proteomes" id="UP001372338">
    <property type="component" value="Unassembled WGS sequence"/>
</dbReference>
<name>A0AAN9EDJ5_CROPI</name>
<reference evidence="1 2" key="1">
    <citation type="submission" date="2024-01" db="EMBL/GenBank/DDBJ databases">
        <title>The genomes of 5 underutilized Papilionoideae crops provide insights into root nodulation and disease resistanc.</title>
        <authorList>
            <person name="Yuan L."/>
        </authorList>
    </citation>
    <scope>NUCLEOTIDE SEQUENCE [LARGE SCALE GENOMIC DNA]</scope>
    <source>
        <strain evidence="1">ZHUSHIDOU_FW_LH</strain>
        <tissue evidence="1">Leaf</tissue>
    </source>
</reference>
<dbReference type="Gene3D" id="2.40.50.140">
    <property type="entry name" value="Nucleic acid-binding proteins"/>
    <property type="match status" value="1"/>
</dbReference>
<protein>
    <recommendedName>
        <fullName evidence="3">DUF223 domain-containing protein</fullName>
    </recommendedName>
</protein>
<dbReference type="AlphaFoldDB" id="A0AAN9EDJ5"/>
<organism evidence="1 2">
    <name type="scientific">Crotalaria pallida</name>
    <name type="common">Smooth rattlebox</name>
    <name type="synonym">Crotalaria striata</name>
    <dbReference type="NCBI Taxonomy" id="3830"/>
    <lineage>
        <taxon>Eukaryota</taxon>
        <taxon>Viridiplantae</taxon>
        <taxon>Streptophyta</taxon>
        <taxon>Embryophyta</taxon>
        <taxon>Tracheophyta</taxon>
        <taxon>Spermatophyta</taxon>
        <taxon>Magnoliopsida</taxon>
        <taxon>eudicotyledons</taxon>
        <taxon>Gunneridae</taxon>
        <taxon>Pentapetalae</taxon>
        <taxon>rosids</taxon>
        <taxon>fabids</taxon>
        <taxon>Fabales</taxon>
        <taxon>Fabaceae</taxon>
        <taxon>Papilionoideae</taxon>
        <taxon>50 kb inversion clade</taxon>
        <taxon>genistoids sensu lato</taxon>
        <taxon>core genistoids</taxon>
        <taxon>Crotalarieae</taxon>
        <taxon>Crotalaria</taxon>
    </lineage>
</organism>
<dbReference type="InterPro" id="IPR012340">
    <property type="entry name" value="NA-bd_OB-fold"/>
</dbReference>
<sequence>MGVKAKIECTLFGDFVGQVKSFFSDGNRVSPMIVLQYAKVKLYKGKVVVQNTLYASRLLINPDVPEVVDIKRRLSSFGVIVDAMCDSFGGKTHTSIEDEFLKLYPKKTIAELMENSEATDDLEFPSDLKSIVGRRMLFKVSNTYSSSDHDTCVFKVRGLCDDPNIIAMYDLEGADNAPLDGISVACSAPVVDLSLDVIVNSAQDSDGFTTPVMNKRKTEYSLGEVPYNFANGKKKSSKLSKK</sequence>
<evidence type="ECO:0008006" key="3">
    <source>
        <dbReference type="Google" id="ProtNLM"/>
    </source>
</evidence>